<protein>
    <recommendedName>
        <fullName evidence="7">NodB homology domain-containing protein</fullName>
    </recommendedName>
</protein>
<dbReference type="CDD" id="cd10951">
    <property type="entry name" value="CE4_ClCDA_like"/>
    <property type="match status" value="1"/>
</dbReference>
<dbReference type="Proteomes" id="UP001281003">
    <property type="component" value="Unassembled WGS sequence"/>
</dbReference>
<evidence type="ECO:0000256" key="1">
    <source>
        <dbReference type="ARBA" id="ARBA00001941"/>
    </source>
</evidence>
<dbReference type="PANTHER" id="PTHR46471:SF4">
    <property type="entry name" value="CHITIN DEACETYLASE"/>
    <property type="match status" value="1"/>
</dbReference>
<dbReference type="Gene3D" id="3.20.20.370">
    <property type="entry name" value="Glycoside hydrolase/deacetylase"/>
    <property type="match status" value="1"/>
</dbReference>
<dbReference type="GO" id="GO:0046872">
    <property type="term" value="F:metal ion binding"/>
    <property type="evidence" value="ECO:0007669"/>
    <property type="project" value="UniProtKB-KW"/>
</dbReference>
<evidence type="ECO:0000256" key="3">
    <source>
        <dbReference type="ARBA" id="ARBA00022729"/>
    </source>
</evidence>
<comment type="cofactor">
    <cofactor evidence="1">
        <name>Co(2+)</name>
        <dbReference type="ChEBI" id="CHEBI:48828"/>
    </cofactor>
</comment>
<dbReference type="Pfam" id="PF01522">
    <property type="entry name" value="Polysacc_deac_1"/>
    <property type="match status" value="1"/>
</dbReference>
<dbReference type="GO" id="GO:0016810">
    <property type="term" value="F:hydrolase activity, acting on carbon-nitrogen (but not peptide) bonds"/>
    <property type="evidence" value="ECO:0007669"/>
    <property type="project" value="InterPro"/>
</dbReference>
<keyword evidence="2" id="KW-0479">Metal-binding</keyword>
<evidence type="ECO:0000256" key="5">
    <source>
        <dbReference type="ARBA" id="ARBA00023277"/>
    </source>
</evidence>
<evidence type="ECO:0000256" key="4">
    <source>
        <dbReference type="ARBA" id="ARBA00022801"/>
    </source>
</evidence>
<name>A0AAE0NRD3_SORBR</name>
<dbReference type="EMBL" id="JAUTDP010000021">
    <property type="protein sequence ID" value="KAK3386240.1"/>
    <property type="molecule type" value="Genomic_DNA"/>
</dbReference>
<dbReference type="PANTHER" id="PTHR46471">
    <property type="entry name" value="CHITIN DEACETYLASE"/>
    <property type="match status" value="1"/>
</dbReference>
<dbReference type="InterPro" id="IPR011330">
    <property type="entry name" value="Glyco_hydro/deAcase_b/a-brl"/>
</dbReference>
<proteinExistence type="predicted"/>
<keyword evidence="3" id="KW-0732">Signal</keyword>
<evidence type="ECO:0000313" key="9">
    <source>
        <dbReference type="Proteomes" id="UP001281003"/>
    </source>
</evidence>
<feature type="domain" description="NodB homology" evidence="7">
    <location>
        <begin position="67"/>
        <end position="262"/>
    </location>
</feature>
<keyword evidence="5" id="KW-0119">Carbohydrate metabolism</keyword>
<comment type="caution">
    <text evidence="8">The sequence shown here is derived from an EMBL/GenBank/DDBJ whole genome shotgun (WGS) entry which is preliminary data.</text>
</comment>
<dbReference type="GO" id="GO:0005975">
    <property type="term" value="P:carbohydrate metabolic process"/>
    <property type="evidence" value="ECO:0007669"/>
    <property type="project" value="InterPro"/>
</dbReference>
<gene>
    <name evidence="8" type="ORF">B0T20DRAFT_494042</name>
</gene>
<keyword evidence="4" id="KW-0378">Hydrolase</keyword>
<keyword evidence="6" id="KW-0170">Cobalt</keyword>
<reference evidence="8" key="1">
    <citation type="journal article" date="2023" name="Mol. Phylogenet. Evol.">
        <title>Genome-scale phylogeny and comparative genomics of the fungal order Sordariales.</title>
        <authorList>
            <person name="Hensen N."/>
            <person name="Bonometti L."/>
            <person name="Westerberg I."/>
            <person name="Brannstrom I.O."/>
            <person name="Guillou S."/>
            <person name="Cros-Aarteil S."/>
            <person name="Calhoun S."/>
            <person name="Haridas S."/>
            <person name="Kuo A."/>
            <person name="Mondo S."/>
            <person name="Pangilinan J."/>
            <person name="Riley R."/>
            <person name="LaButti K."/>
            <person name="Andreopoulos B."/>
            <person name="Lipzen A."/>
            <person name="Chen C."/>
            <person name="Yan M."/>
            <person name="Daum C."/>
            <person name="Ng V."/>
            <person name="Clum A."/>
            <person name="Steindorff A."/>
            <person name="Ohm R.A."/>
            <person name="Martin F."/>
            <person name="Silar P."/>
            <person name="Natvig D.O."/>
            <person name="Lalanne C."/>
            <person name="Gautier V."/>
            <person name="Ament-Velasquez S.L."/>
            <person name="Kruys A."/>
            <person name="Hutchinson M.I."/>
            <person name="Powell A.J."/>
            <person name="Barry K."/>
            <person name="Miller A.N."/>
            <person name="Grigoriev I.V."/>
            <person name="Debuchy R."/>
            <person name="Gladieux P."/>
            <person name="Hiltunen Thoren M."/>
            <person name="Johannesson H."/>
        </authorList>
    </citation>
    <scope>NUCLEOTIDE SEQUENCE</scope>
    <source>
        <strain evidence="8">FGSC 1904</strain>
    </source>
</reference>
<evidence type="ECO:0000256" key="6">
    <source>
        <dbReference type="ARBA" id="ARBA00023285"/>
    </source>
</evidence>
<evidence type="ECO:0000313" key="8">
    <source>
        <dbReference type="EMBL" id="KAK3386240.1"/>
    </source>
</evidence>
<dbReference type="PROSITE" id="PS51677">
    <property type="entry name" value="NODB"/>
    <property type="match status" value="1"/>
</dbReference>
<evidence type="ECO:0000259" key="7">
    <source>
        <dbReference type="PROSITE" id="PS51677"/>
    </source>
</evidence>
<reference evidence="8" key="2">
    <citation type="submission" date="2023-07" db="EMBL/GenBank/DDBJ databases">
        <authorList>
            <consortium name="Lawrence Berkeley National Laboratory"/>
            <person name="Haridas S."/>
            <person name="Hensen N."/>
            <person name="Bonometti L."/>
            <person name="Westerberg I."/>
            <person name="Brannstrom I.O."/>
            <person name="Guillou S."/>
            <person name="Cros-Aarteil S."/>
            <person name="Calhoun S."/>
            <person name="Kuo A."/>
            <person name="Mondo S."/>
            <person name="Pangilinan J."/>
            <person name="Riley R."/>
            <person name="LaButti K."/>
            <person name="Andreopoulos B."/>
            <person name="Lipzen A."/>
            <person name="Chen C."/>
            <person name="Yanf M."/>
            <person name="Daum C."/>
            <person name="Ng V."/>
            <person name="Clum A."/>
            <person name="Steindorff A."/>
            <person name="Ohm R."/>
            <person name="Martin F."/>
            <person name="Silar P."/>
            <person name="Natvig D."/>
            <person name="Lalanne C."/>
            <person name="Gautier V."/>
            <person name="Ament-velasquez S.L."/>
            <person name="Kruys A."/>
            <person name="Hutchinson M.I."/>
            <person name="Powell A.J."/>
            <person name="Barry K."/>
            <person name="Miller A.N."/>
            <person name="Grigoriev I.V."/>
            <person name="Debuchy R."/>
            <person name="Gladieux P."/>
            <person name="Thoren M.H."/>
            <person name="Johannesson H."/>
        </authorList>
    </citation>
    <scope>NUCLEOTIDE SEQUENCE</scope>
    <source>
        <strain evidence="8">FGSC 1904</strain>
    </source>
</reference>
<dbReference type="AlphaFoldDB" id="A0AAE0NRD3"/>
<dbReference type="InterPro" id="IPR002509">
    <property type="entry name" value="NODB_dom"/>
</dbReference>
<keyword evidence="9" id="KW-1185">Reference proteome</keyword>
<accession>A0AAE0NRD3</accession>
<dbReference type="SUPFAM" id="SSF88713">
    <property type="entry name" value="Glycoside hydrolase/deacetylase"/>
    <property type="match status" value="1"/>
</dbReference>
<evidence type="ECO:0000256" key="2">
    <source>
        <dbReference type="ARBA" id="ARBA00022723"/>
    </source>
</evidence>
<organism evidence="8 9">
    <name type="scientific">Sordaria brevicollis</name>
    <dbReference type="NCBI Taxonomy" id="83679"/>
    <lineage>
        <taxon>Eukaryota</taxon>
        <taxon>Fungi</taxon>
        <taxon>Dikarya</taxon>
        <taxon>Ascomycota</taxon>
        <taxon>Pezizomycotina</taxon>
        <taxon>Sordariomycetes</taxon>
        <taxon>Sordariomycetidae</taxon>
        <taxon>Sordariales</taxon>
        <taxon>Sordariaceae</taxon>
        <taxon>Sordaria</taxon>
    </lineage>
</organism>
<sequence>MRWSTLLPVGALVAVGQHQPTQPFLHILQPIPSPPNQHQHQHLTPPSLRRAPPLPTGQILTSCTTPGLVALTFDDGPYIYTAPLLTLLSSFSPPVPATFFVNGANWVSGIDDESGPYPGILRRIVSEGHQLASHTWSHADLSGLSKEERVEEVEKLGDVLERVVGVRPRYIRPPYGSCDDGCLQDLEGMGVRVVGWGVDTRDWENDEETEIWGSVDKFERELGTDPAGESAIVLGHDVHRWTVEVLVGEMVRVARGRGFRLVTVGECLGDGGEGWYF</sequence>